<dbReference type="PROSITE" id="PS51186">
    <property type="entry name" value="GNAT"/>
    <property type="match status" value="1"/>
</dbReference>
<dbReference type="SUPFAM" id="SSF55729">
    <property type="entry name" value="Acyl-CoA N-acyltransferases (Nat)"/>
    <property type="match status" value="1"/>
</dbReference>
<feature type="domain" description="N-acetyltransferase" evidence="1">
    <location>
        <begin position="135"/>
        <end position="270"/>
    </location>
</feature>
<keyword evidence="3" id="KW-1185">Reference proteome</keyword>
<evidence type="ECO:0000313" key="2">
    <source>
        <dbReference type="EMBL" id="UWX63703.1"/>
    </source>
</evidence>
<accession>A0ABY5YFX6</accession>
<gene>
    <name evidence="2" type="ORF">N0D28_13345</name>
</gene>
<dbReference type="EMBL" id="CP104213">
    <property type="protein sequence ID" value="UWX63703.1"/>
    <property type="molecule type" value="Genomic_DNA"/>
</dbReference>
<dbReference type="Pfam" id="PF00583">
    <property type="entry name" value="Acetyltransf_1"/>
    <property type="match status" value="1"/>
</dbReference>
<organism evidence="2 3">
    <name type="scientific">Deinococcus rubellus</name>
    <dbReference type="NCBI Taxonomy" id="1889240"/>
    <lineage>
        <taxon>Bacteria</taxon>
        <taxon>Thermotogati</taxon>
        <taxon>Deinococcota</taxon>
        <taxon>Deinococci</taxon>
        <taxon>Deinococcales</taxon>
        <taxon>Deinococcaceae</taxon>
        <taxon>Deinococcus</taxon>
    </lineage>
</organism>
<evidence type="ECO:0000313" key="3">
    <source>
        <dbReference type="Proteomes" id="UP001060261"/>
    </source>
</evidence>
<dbReference type="Proteomes" id="UP001060261">
    <property type="component" value="Chromosome"/>
</dbReference>
<dbReference type="CDD" id="cd04301">
    <property type="entry name" value="NAT_SF"/>
    <property type="match status" value="1"/>
</dbReference>
<sequence>MNSLTFTLEPASAETLADLLALLTDRVKAAAGLRDLEERLAGGKLALAQTLILRSERGVEGSIILPDHPRIPLIPTYRADTPPDAVTTLARALRERAAPQQQLLLTNACAPLEPAPLEVAGWQLDSQYMTYATDLSAHPAPPDALAQAVDADRPDIRALLERLGRAEWSFKEDWTLIALPDASGSMAALGAVGPSGRPDWASIDLIGVQPQARGQGLGTRLHAHLLGLAAQEFAHHGGGTGADNQAMRRIFAKSGSRHTDTQMYFKLAEN</sequence>
<dbReference type="InterPro" id="IPR016181">
    <property type="entry name" value="Acyl_CoA_acyltransferase"/>
</dbReference>
<reference evidence="2" key="1">
    <citation type="submission" date="2022-09" db="EMBL/GenBank/DDBJ databases">
        <title>genome sequence of Deinococcus rubellus.</title>
        <authorList>
            <person name="Srinivasan S."/>
        </authorList>
    </citation>
    <scope>NUCLEOTIDE SEQUENCE</scope>
    <source>
        <strain evidence="2">Ant6</strain>
    </source>
</reference>
<dbReference type="InterPro" id="IPR000182">
    <property type="entry name" value="GNAT_dom"/>
</dbReference>
<dbReference type="RefSeq" id="WP_260559985.1">
    <property type="nucleotide sequence ID" value="NZ_BAABEC010000074.1"/>
</dbReference>
<proteinExistence type="predicted"/>
<protein>
    <submittedName>
        <fullName evidence="2">GNAT family N-acetyltransferase</fullName>
    </submittedName>
</protein>
<evidence type="ECO:0000259" key="1">
    <source>
        <dbReference type="PROSITE" id="PS51186"/>
    </source>
</evidence>
<dbReference type="Gene3D" id="3.40.630.30">
    <property type="match status" value="1"/>
</dbReference>
<name>A0ABY5YFX6_9DEIO</name>